<proteinExistence type="predicted"/>
<feature type="domain" description="DUF2415" evidence="3">
    <location>
        <begin position="643"/>
        <end position="684"/>
    </location>
</feature>
<dbReference type="InterPro" id="IPR015943">
    <property type="entry name" value="WD40/YVTN_repeat-like_dom_sf"/>
</dbReference>
<dbReference type="SUPFAM" id="SSF50998">
    <property type="entry name" value="Quinoprotein alcohol dehydrogenase-like"/>
    <property type="match status" value="1"/>
</dbReference>
<feature type="compositionally biased region" description="Polar residues" evidence="2">
    <location>
        <begin position="233"/>
        <end position="243"/>
    </location>
</feature>
<evidence type="ECO:0000313" key="4">
    <source>
        <dbReference type="EMBL" id="ODO10803.1"/>
    </source>
</evidence>
<reference evidence="4 5" key="1">
    <citation type="submission" date="2016-06" db="EMBL/GenBank/DDBJ databases">
        <title>Evolution of pathogenesis and genome organization in the Tremellales.</title>
        <authorList>
            <person name="Cuomo C."/>
            <person name="Litvintseva A."/>
            <person name="Heitman J."/>
            <person name="Chen Y."/>
            <person name="Sun S."/>
            <person name="Springer D."/>
            <person name="Dromer F."/>
            <person name="Young S."/>
            <person name="Zeng Q."/>
            <person name="Chapman S."/>
            <person name="Gujja S."/>
            <person name="Saif S."/>
            <person name="Birren B."/>
        </authorList>
    </citation>
    <scope>NUCLEOTIDE SEQUENCE [LARGE SCALE GENOMIC DNA]</scope>
    <source>
        <strain evidence="4 5">CBS 6273</strain>
    </source>
</reference>
<dbReference type="OrthoDB" id="64353at2759"/>
<evidence type="ECO:0000259" key="3">
    <source>
        <dbReference type="Pfam" id="PF10313"/>
    </source>
</evidence>
<protein>
    <recommendedName>
        <fullName evidence="3">DUF2415 domain-containing protein</fullName>
    </recommendedName>
</protein>
<dbReference type="Pfam" id="PF00400">
    <property type="entry name" value="WD40"/>
    <property type="match status" value="2"/>
</dbReference>
<feature type="region of interest" description="Disordered" evidence="2">
    <location>
        <begin position="626"/>
        <end position="646"/>
    </location>
</feature>
<accession>A0A1E3KD72</accession>
<dbReference type="Gene3D" id="2.130.10.10">
    <property type="entry name" value="YVTN repeat-like/Quinoprotein amine dehydrogenase"/>
    <property type="match status" value="1"/>
</dbReference>
<dbReference type="EMBL" id="MEKH01000002">
    <property type="protein sequence ID" value="ODO10803.1"/>
    <property type="molecule type" value="Genomic_DNA"/>
</dbReference>
<dbReference type="Proteomes" id="UP000095149">
    <property type="component" value="Unassembled WGS sequence"/>
</dbReference>
<dbReference type="AlphaFoldDB" id="A0A1E3KD72"/>
<comment type="caution">
    <text evidence="4">The sequence shown here is derived from an EMBL/GenBank/DDBJ whole genome shotgun (WGS) entry which is preliminary data.</text>
</comment>
<name>A0A1E3KD72_9TREE</name>
<dbReference type="PROSITE" id="PS50082">
    <property type="entry name" value="WD_REPEATS_2"/>
    <property type="match status" value="1"/>
</dbReference>
<feature type="region of interest" description="Disordered" evidence="2">
    <location>
        <begin position="439"/>
        <end position="478"/>
    </location>
</feature>
<dbReference type="InterPro" id="IPR019417">
    <property type="entry name" value="DUF2415"/>
</dbReference>
<evidence type="ECO:0000313" key="5">
    <source>
        <dbReference type="Proteomes" id="UP000095149"/>
    </source>
</evidence>
<evidence type="ECO:0000256" key="2">
    <source>
        <dbReference type="SAM" id="MobiDB-lite"/>
    </source>
</evidence>
<sequence length="751" mass="82391">MASSPPPAYRDPPSRLGSTELEDISLTPSAVKAAGVTIIHPQLRDLILPLEKGRVYYPRGQNVEEMRWSDEDSVSKETNRNGSTRTAFRLDFPAVCLTVGSGLFACGGQHGELFVCEHRQLNPRIPSRLQPSPRFRPFKLSTTLPYSRSINNSIILPPSWPREWARHSREKQLGYLGRGSREWEEFEPRSSILGRAEHGEWIRRRAGQDRGSSSVDDEDEYLTDDQDEEMTEAPSSPVATYPNTLPVRYVSSRPLHPSTSSQDARVKARRRKREEPCLIISNNDCSVKFYSLRSEEDDTASVFGNAPHFGIPSLARHPPPQGYYPQMLTLEDIAVLNSPPIEFPSHLQWDPDIRQIDVEMGADGRPGRALYDVVATERFGRLNDTEEAWPARQLLEQYRDRELARGTSGLPRAAGSSHMSDGGSGGFVSISALLRANAQPGPAAGSDSWLEGGQGVSQQPSRSDAESERLDLPPADAGKGESRWLNLVSEAHFPVAANHSSLSPDLRHMVSVGDSTDVDIFEIDGSRQFRKVATFTAATDAGFSSAWSKDGRKFAVASQDGQVTVWDHRSSRPLAIFHTCAKSDTPTVPSFSNDLGAAYTNSRASSGISEGHGDYQVAAEGGIVLRDPVTGTPRTGSSTSGKEAARVVKFSPEGSSRDLMVFSEEISNIHIIDARTFATHVVLPVPHVPTGTTDYNERNSPRKGVDGGTWGIAGLAFDPTGDWLYSGTEKTVVEWDLRKMNRGGEGTWGLR</sequence>
<dbReference type="PANTHER" id="PTHR43991:SF9">
    <property type="entry name" value="DUF2415 DOMAIN-CONTAINING PROTEIN"/>
    <property type="match status" value="1"/>
</dbReference>
<feature type="compositionally biased region" description="Low complexity" evidence="2">
    <location>
        <begin position="630"/>
        <end position="641"/>
    </location>
</feature>
<feature type="region of interest" description="Disordered" evidence="2">
    <location>
        <begin position="204"/>
        <end position="243"/>
    </location>
</feature>
<organism evidence="4 5">
    <name type="scientific">Cryptococcus amylolentus CBS 6273</name>
    <dbReference type="NCBI Taxonomy" id="1296118"/>
    <lineage>
        <taxon>Eukaryota</taxon>
        <taxon>Fungi</taxon>
        <taxon>Dikarya</taxon>
        <taxon>Basidiomycota</taxon>
        <taxon>Agaricomycotina</taxon>
        <taxon>Tremellomycetes</taxon>
        <taxon>Tremellales</taxon>
        <taxon>Cryptococcaceae</taxon>
        <taxon>Cryptococcus</taxon>
    </lineage>
</organism>
<keyword evidence="1" id="KW-0853">WD repeat</keyword>
<dbReference type="InterPro" id="IPR011047">
    <property type="entry name" value="Quinoprotein_ADH-like_sf"/>
</dbReference>
<dbReference type="PANTHER" id="PTHR43991">
    <property type="entry name" value="WD REPEAT PROTEIN (AFU_ORTHOLOGUE AFUA_8G05640)-RELATED"/>
    <property type="match status" value="1"/>
</dbReference>
<dbReference type="SMART" id="SM00320">
    <property type="entry name" value="WD40"/>
    <property type="match status" value="3"/>
</dbReference>
<gene>
    <name evidence="4" type="ORF">I350_01401</name>
</gene>
<evidence type="ECO:0000256" key="1">
    <source>
        <dbReference type="PROSITE-ProRule" id="PRU00221"/>
    </source>
</evidence>
<dbReference type="Pfam" id="PF10313">
    <property type="entry name" value="DUF2415"/>
    <property type="match status" value="1"/>
</dbReference>
<feature type="compositionally biased region" description="Acidic residues" evidence="2">
    <location>
        <begin position="215"/>
        <end position="231"/>
    </location>
</feature>
<feature type="repeat" description="WD" evidence="1">
    <location>
        <begin position="535"/>
        <end position="576"/>
    </location>
</feature>
<dbReference type="InterPro" id="IPR001680">
    <property type="entry name" value="WD40_rpt"/>
</dbReference>